<dbReference type="RefSeq" id="WP_343164372.1">
    <property type="nucleotide sequence ID" value="NZ_JBHRSV010000019.1"/>
</dbReference>
<evidence type="ECO:0000256" key="2">
    <source>
        <dbReference type="ARBA" id="ARBA00004950"/>
    </source>
</evidence>
<dbReference type="PANTHER" id="PTHR42716:SF2">
    <property type="entry name" value="L-ASPARTATE OXIDASE, CHLOROPLASTIC"/>
    <property type="match status" value="1"/>
</dbReference>
<evidence type="ECO:0000256" key="7">
    <source>
        <dbReference type="ARBA" id="ARBA00022827"/>
    </source>
</evidence>
<protein>
    <recommendedName>
        <fullName evidence="4">L-aspartate oxidase</fullName>
        <ecNumber evidence="4">1.4.3.16</ecNumber>
    </recommendedName>
</protein>
<dbReference type="EC" id="1.4.3.16" evidence="4"/>
<evidence type="ECO:0000256" key="1">
    <source>
        <dbReference type="ARBA" id="ARBA00001974"/>
    </source>
</evidence>
<dbReference type="PRINTS" id="PR00368">
    <property type="entry name" value="FADPNR"/>
</dbReference>
<dbReference type="Gene3D" id="3.50.50.60">
    <property type="entry name" value="FAD/NAD(P)-binding domain"/>
    <property type="match status" value="1"/>
</dbReference>
<reference evidence="13" key="1">
    <citation type="journal article" date="2019" name="Int. J. Syst. Evol. Microbiol.">
        <title>The Global Catalogue of Microorganisms (GCM) 10K type strain sequencing project: providing services to taxonomists for standard genome sequencing and annotation.</title>
        <authorList>
            <consortium name="The Broad Institute Genomics Platform"/>
            <consortium name="The Broad Institute Genome Sequencing Center for Infectious Disease"/>
            <person name="Wu L."/>
            <person name="Ma J."/>
        </authorList>
    </citation>
    <scope>NUCLEOTIDE SEQUENCE [LARGE SCALE GENOMIC DNA]</scope>
    <source>
        <strain evidence="13">KCTC 52487</strain>
    </source>
</reference>
<dbReference type="PANTHER" id="PTHR42716">
    <property type="entry name" value="L-ASPARTATE OXIDASE"/>
    <property type="match status" value="1"/>
</dbReference>
<dbReference type="InterPro" id="IPR036188">
    <property type="entry name" value="FAD/NAD-bd_sf"/>
</dbReference>
<evidence type="ECO:0000256" key="6">
    <source>
        <dbReference type="ARBA" id="ARBA00022642"/>
    </source>
</evidence>
<comment type="pathway">
    <text evidence="2">Cofactor biosynthesis; NAD(+) biosynthesis; iminoaspartate from L-aspartate (oxidase route): step 1/1.</text>
</comment>
<dbReference type="SUPFAM" id="SSF46977">
    <property type="entry name" value="Succinate dehydrogenase/fumarate reductase flavoprotein C-terminal domain"/>
    <property type="match status" value="1"/>
</dbReference>
<sequence>MADRPVLILGAGIAGLWTALKLAPRPVTLVTGAPLGFGAATGWAQGGIAAALAQDDSPALHVKDTLSAGDGLTCVRAAGLLASGIAEEVAALRALGVPFDTDAQGRLTQGLEAAHSRPRIAHVSGDRAGAAILDVLVRAVRAADHITIRESWRAVALLPSRDGGCAGALLQGPDGQTETVEANDTVLAMGGAGGLWQVSTSPAGALGQAIAMAARIGAEIADPEFVQFHPTAMDLGRDPAPLATEALRGAGAVLIDRDGKALMDGVHDALDLAPRDIVARTVHRARQTGRKAFLDAREAIGQAFPDRFPTVFAACMDAGLDPRTTPIPVAPAAHYHMGGVFTGMDGETSLPGLWAVGECAANGLHGANRLASNSLAEGLVFGARAAHAIRMRPGPDRIALRAEAAPVLPLLALTRLRQAMGAECGVERTGAGLERLLGILDGLAARYGEADPLLAARFVVAGALRRQESRGSHWRLDYPAKAESARHTRLALEDIATPANTTEARPA</sequence>
<dbReference type="InterPro" id="IPR005288">
    <property type="entry name" value="NadB"/>
</dbReference>
<dbReference type="GO" id="GO:0008734">
    <property type="term" value="F:L-aspartate oxidase activity"/>
    <property type="evidence" value="ECO:0007669"/>
    <property type="project" value="UniProtKB-EC"/>
</dbReference>
<dbReference type="Gene3D" id="1.20.58.100">
    <property type="entry name" value="Fumarate reductase/succinate dehydrogenase flavoprotein-like, C-terminal domain"/>
    <property type="match status" value="1"/>
</dbReference>
<dbReference type="InterPro" id="IPR037099">
    <property type="entry name" value="Fum_R/Succ_DH_flav-like_C_sf"/>
</dbReference>
<dbReference type="Pfam" id="PF00890">
    <property type="entry name" value="FAD_binding_2"/>
    <property type="match status" value="1"/>
</dbReference>
<evidence type="ECO:0000256" key="9">
    <source>
        <dbReference type="ARBA" id="ARBA00048305"/>
    </source>
</evidence>
<proteinExistence type="inferred from homology"/>
<accession>A0ABV6ZZ18</accession>
<feature type="domain" description="Fumarate reductase/succinate dehydrogenase flavoprotein-like C-terminal" evidence="11">
    <location>
        <begin position="453"/>
        <end position="483"/>
    </location>
</feature>
<dbReference type="SUPFAM" id="SSF51905">
    <property type="entry name" value="FAD/NAD(P)-binding domain"/>
    <property type="match status" value="1"/>
</dbReference>
<keyword evidence="6" id="KW-0662">Pyridine nucleotide biosynthesis</keyword>
<organism evidence="12 13">
    <name type="scientific">Hyphobacterium vulgare</name>
    <dbReference type="NCBI Taxonomy" id="1736751"/>
    <lineage>
        <taxon>Bacteria</taxon>
        <taxon>Pseudomonadati</taxon>
        <taxon>Pseudomonadota</taxon>
        <taxon>Alphaproteobacteria</taxon>
        <taxon>Maricaulales</taxon>
        <taxon>Maricaulaceae</taxon>
        <taxon>Hyphobacterium</taxon>
    </lineage>
</organism>
<evidence type="ECO:0000313" key="12">
    <source>
        <dbReference type="EMBL" id="MFC2926588.1"/>
    </source>
</evidence>
<keyword evidence="5" id="KW-0285">Flavoprotein</keyword>
<comment type="caution">
    <text evidence="12">The sequence shown here is derived from an EMBL/GenBank/DDBJ whole genome shotgun (WGS) entry which is preliminary data.</text>
</comment>
<evidence type="ECO:0000259" key="11">
    <source>
        <dbReference type="Pfam" id="PF02910"/>
    </source>
</evidence>
<dbReference type="InterPro" id="IPR027477">
    <property type="entry name" value="Succ_DH/fumarate_Rdtase_cat_sf"/>
</dbReference>
<dbReference type="Pfam" id="PF02910">
    <property type="entry name" value="Succ_DH_flav_C"/>
    <property type="match status" value="1"/>
</dbReference>
<dbReference type="InterPro" id="IPR003953">
    <property type="entry name" value="FAD-dep_OxRdtase_2_FAD-bd"/>
</dbReference>
<keyword evidence="8 12" id="KW-0560">Oxidoreductase</keyword>
<dbReference type="NCBIfam" id="NF005701">
    <property type="entry name" value="PRK07512.1"/>
    <property type="match status" value="1"/>
</dbReference>
<dbReference type="InterPro" id="IPR015939">
    <property type="entry name" value="Fum_Rdtase/Succ_DH_flav-like_C"/>
</dbReference>
<dbReference type="Proteomes" id="UP001595379">
    <property type="component" value="Unassembled WGS sequence"/>
</dbReference>
<comment type="catalytic activity">
    <reaction evidence="9">
        <text>L-aspartate + O2 = iminosuccinate + H2O2</text>
        <dbReference type="Rhea" id="RHEA:25876"/>
        <dbReference type="ChEBI" id="CHEBI:15379"/>
        <dbReference type="ChEBI" id="CHEBI:16240"/>
        <dbReference type="ChEBI" id="CHEBI:29991"/>
        <dbReference type="ChEBI" id="CHEBI:77875"/>
        <dbReference type="EC" id="1.4.3.16"/>
    </reaction>
    <physiologicalReaction direction="left-to-right" evidence="9">
        <dbReference type="Rhea" id="RHEA:25877"/>
    </physiologicalReaction>
</comment>
<evidence type="ECO:0000259" key="10">
    <source>
        <dbReference type="Pfam" id="PF00890"/>
    </source>
</evidence>
<feature type="domain" description="FAD-dependent oxidoreductase 2 FAD-binding" evidence="10">
    <location>
        <begin position="6"/>
        <end position="375"/>
    </location>
</feature>
<evidence type="ECO:0000313" key="13">
    <source>
        <dbReference type="Proteomes" id="UP001595379"/>
    </source>
</evidence>
<evidence type="ECO:0000256" key="4">
    <source>
        <dbReference type="ARBA" id="ARBA00012173"/>
    </source>
</evidence>
<evidence type="ECO:0000256" key="8">
    <source>
        <dbReference type="ARBA" id="ARBA00023002"/>
    </source>
</evidence>
<evidence type="ECO:0000256" key="5">
    <source>
        <dbReference type="ARBA" id="ARBA00022630"/>
    </source>
</evidence>
<keyword evidence="13" id="KW-1185">Reference proteome</keyword>
<dbReference type="EMBL" id="JBHRSV010000019">
    <property type="protein sequence ID" value="MFC2926588.1"/>
    <property type="molecule type" value="Genomic_DNA"/>
</dbReference>
<dbReference type="Gene3D" id="3.90.700.10">
    <property type="entry name" value="Succinate dehydrogenase/fumarate reductase flavoprotein, catalytic domain"/>
    <property type="match status" value="1"/>
</dbReference>
<dbReference type="SUPFAM" id="SSF56425">
    <property type="entry name" value="Succinate dehydrogenase/fumarate reductase flavoprotein, catalytic domain"/>
    <property type="match status" value="1"/>
</dbReference>
<evidence type="ECO:0000256" key="3">
    <source>
        <dbReference type="ARBA" id="ARBA00008562"/>
    </source>
</evidence>
<keyword evidence="7" id="KW-0274">FAD</keyword>
<gene>
    <name evidence="12" type="ORF">ACFOOR_10765</name>
</gene>
<name>A0ABV6ZZ18_9PROT</name>
<comment type="cofactor">
    <cofactor evidence="1">
        <name>FAD</name>
        <dbReference type="ChEBI" id="CHEBI:57692"/>
    </cofactor>
</comment>
<comment type="similarity">
    <text evidence="3">Belongs to the FAD-dependent oxidoreductase 2 family. NadB subfamily.</text>
</comment>